<accession>A0A067SKI4</accession>
<protein>
    <submittedName>
        <fullName evidence="1">Uncharacterized protein</fullName>
    </submittedName>
</protein>
<gene>
    <name evidence="1" type="ORF">GALMADRAFT_214573</name>
</gene>
<dbReference type="Proteomes" id="UP000027222">
    <property type="component" value="Unassembled WGS sequence"/>
</dbReference>
<name>A0A067SKI4_GALM3</name>
<reference evidence="2" key="1">
    <citation type="journal article" date="2014" name="Proc. Natl. Acad. Sci. U.S.A.">
        <title>Extensive sampling of basidiomycete genomes demonstrates inadequacy of the white-rot/brown-rot paradigm for wood decay fungi.</title>
        <authorList>
            <person name="Riley R."/>
            <person name="Salamov A.A."/>
            <person name="Brown D.W."/>
            <person name="Nagy L.G."/>
            <person name="Floudas D."/>
            <person name="Held B.W."/>
            <person name="Levasseur A."/>
            <person name="Lombard V."/>
            <person name="Morin E."/>
            <person name="Otillar R."/>
            <person name="Lindquist E.A."/>
            <person name="Sun H."/>
            <person name="LaButti K.M."/>
            <person name="Schmutz J."/>
            <person name="Jabbour D."/>
            <person name="Luo H."/>
            <person name="Baker S.E."/>
            <person name="Pisabarro A.G."/>
            <person name="Walton J.D."/>
            <person name="Blanchette R.A."/>
            <person name="Henrissat B."/>
            <person name="Martin F."/>
            <person name="Cullen D."/>
            <person name="Hibbett D.S."/>
            <person name="Grigoriev I.V."/>
        </authorList>
    </citation>
    <scope>NUCLEOTIDE SEQUENCE [LARGE SCALE GENOMIC DNA]</scope>
    <source>
        <strain evidence="2">CBS 339.88</strain>
    </source>
</reference>
<organism evidence="1 2">
    <name type="scientific">Galerina marginata (strain CBS 339.88)</name>
    <dbReference type="NCBI Taxonomy" id="685588"/>
    <lineage>
        <taxon>Eukaryota</taxon>
        <taxon>Fungi</taxon>
        <taxon>Dikarya</taxon>
        <taxon>Basidiomycota</taxon>
        <taxon>Agaricomycotina</taxon>
        <taxon>Agaricomycetes</taxon>
        <taxon>Agaricomycetidae</taxon>
        <taxon>Agaricales</taxon>
        <taxon>Agaricineae</taxon>
        <taxon>Strophariaceae</taxon>
        <taxon>Galerina</taxon>
    </lineage>
</organism>
<evidence type="ECO:0000313" key="1">
    <source>
        <dbReference type="EMBL" id="KDR70512.1"/>
    </source>
</evidence>
<dbReference type="AlphaFoldDB" id="A0A067SKI4"/>
<proteinExistence type="predicted"/>
<dbReference type="EMBL" id="KL142397">
    <property type="protein sequence ID" value="KDR70512.1"/>
    <property type="molecule type" value="Genomic_DNA"/>
</dbReference>
<dbReference type="HOGENOM" id="CLU_1510714_0_0_1"/>
<sequence>MTEDVIEVNNAMKAGGNSTFYVHIEIERGSEWHEIPNIVLNSLYSCDLRPITTLELNVSQDALDASDRHMAKFFSSLSSVATIHTDSSTMEVLIQLHWHEDLHGEILFPSLESIVFNTDADLICSTIMHFLLQRRDAGVPITGFDLHNCTSPNQDRLLFLEGIDGLDVNWNEEIRNSM</sequence>
<evidence type="ECO:0000313" key="2">
    <source>
        <dbReference type="Proteomes" id="UP000027222"/>
    </source>
</evidence>
<dbReference type="OrthoDB" id="10629548at2759"/>
<keyword evidence="2" id="KW-1185">Reference proteome</keyword>